<dbReference type="Pfam" id="PF02082">
    <property type="entry name" value="Rrf2"/>
    <property type="match status" value="1"/>
</dbReference>
<reference evidence="2 3" key="1">
    <citation type="submission" date="2019-05" db="EMBL/GenBank/DDBJ databases">
        <title>Verrucobacter flavum gen. nov., sp. nov. a new member of the family Verrucomicrobiaceae.</title>
        <authorList>
            <person name="Szuroczki S."/>
            <person name="Abbaszade G."/>
            <person name="Szabo A."/>
            <person name="Felfoldi T."/>
            <person name="Schumann P."/>
            <person name="Boka K."/>
            <person name="Keki Z."/>
            <person name="Toumi M."/>
            <person name="Toth E."/>
        </authorList>
    </citation>
    <scope>NUCLEOTIDE SEQUENCE [LARGE SCALE GENOMIC DNA]</scope>
    <source>
        <strain evidence="2 3">MG-N-17</strain>
    </source>
</reference>
<name>A0A5R8KJ54_9BACT</name>
<dbReference type="InterPro" id="IPR036390">
    <property type="entry name" value="WH_DNA-bd_sf"/>
</dbReference>
<organism evidence="2 3">
    <name type="scientific">Phragmitibacter flavus</name>
    <dbReference type="NCBI Taxonomy" id="2576071"/>
    <lineage>
        <taxon>Bacteria</taxon>
        <taxon>Pseudomonadati</taxon>
        <taxon>Verrucomicrobiota</taxon>
        <taxon>Verrucomicrobiia</taxon>
        <taxon>Verrucomicrobiales</taxon>
        <taxon>Verrucomicrobiaceae</taxon>
        <taxon>Phragmitibacter</taxon>
    </lineage>
</organism>
<dbReference type="PANTHER" id="PTHR33221:SF4">
    <property type="entry name" value="HTH-TYPE TRANSCRIPTIONAL REPRESSOR NSRR"/>
    <property type="match status" value="1"/>
</dbReference>
<keyword evidence="1" id="KW-0238">DNA-binding</keyword>
<comment type="caution">
    <text evidence="2">The sequence shown here is derived from an EMBL/GenBank/DDBJ whole genome shotgun (WGS) entry which is preliminary data.</text>
</comment>
<proteinExistence type="predicted"/>
<evidence type="ECO:0000313" key="3">
    <source>
        <dbReference type="Proteomes" id="UP000306196"/>
    </source>
</evidence>
<keyword evidence="3" id="KW-1185">Reference proteome</keyword>
<dbReference type="EMBL" id="VAUV01000002">
    <property type="protein sequence ID" value="TLD72368.1"/>
    <property type="molecule type" value="Genomic_DNA"/>
</dbReference>
<evidence type="ECO:0000256" key="1">
    <source>
        <dbReference type="ARBA" id="ARBA00023125"/>
    </source>
</evidence>
<evidence type="ECO:0000313" key="2">
    <source>
        <dbReference type="EMBL" id="TLD72368.1"/>
    </source>
</evidence>
<dbReference type="Gene3D" id="1.10.10.10">
    <property type="entry name" value="Winged helix-like DNA-binding domain superfamily/Winged helix DNA-binding domain"/>
    <property type="match status" value="1"/>
</dbReference>
<accession>A0A5R8KJ54</accession>
<dbReference type="GO" id="GO:0003700">
    <property type="term" value="F:DNA-binding transcription factor activity"/>
    <property type="evidence" value="ECO:0007669"/>
    <property type="project" value="TreeGrafter"/>
</dbReference>
<gene>
    <name evidence="2" type="ORF">FEM03_03150</name>
</gene>
<dbReference type="SUPFAM" id="SSF46785">
    <property type="entry name" value="Winged helix' DNA-binding domain"/>
    <property type="match status" value="1"/>
</dbReference>
<dbReference type="GO" id="GO:0003677">
    <property type="term" value="F:DNA binding"/>
    <property type="evidence" value="ECO:0007669"/>
    <property type="project" value="UniProtKB-KW"/>
</dbReference>
<dbReference type="PANTHER" id="PTHR33221">
    <property type="entry name" value="WINGED HELIX-TURN-HELIX TRANSCRIPTIONAL REGULATOR, RRF2 FAMILY"/>
    <property type="match status" value="1"/>
</dbReference>
<dbReference type="Proteomes" id="UP000306196">
    <property type="component" value="Unassembled WGS sequence"/>
</dbReference>
<dbReference type="OrthoDB" id="9795923at2"/>
<dbReference type="InterPro" id="IPR036388">
    <property type="entry name" value="WH-like_DNA-bd_sf"/>
</dbReference>
<sequence length="164" mass="17967">MELSRFSDYSLRVLMYAAAKEDEKVTLGELAAVYRISQHHLVKIVHYLGKLGYLQNRRGRSGGIRLGMPPAEIRVGDVIRHTETHFNLAECFSVGSNLCRLTPGCRLKGVFHEATEAFLGVLDGYTLEDLVLSSKPTLLLLSLNKGLPMMGGAMQPLVAGGPIN</sequence>
<dbReference type="InterPro" id="IPR000944">
    <property type="entry name" value="Tscrpt_reg_Rrf2"/>
</dbReference>
<dbReference type="RefSeq" id="WP_138084724.1">
    <property type="nucleotide sequence ID" value="NZ_VAUV01000002.1"/>
</dbReference>
<dbReference type="PROSITE" id="PS51197">
    <property type="entry name" value="HTH_RRF2_2"/>
    <property type="match status" value="1"/>
</dbReference>
<dbReference type="NCBIfam" id="TIGR00738">
    <property type="entry name" value="rrf2_super"/>
    <property type="match status" value="1"/>
</dbReference>
<protein>
    <submittedName>
        <fullName evidence="2">Rrf2 family transcriptional regulator</fullName>
    </submittedName>
</protein>
<dbReference type="GO" id="GO:0005829">
    <property type="term" value="C:cytosol"/>
    <property type="evidence" value="ECO:0007669"/>
    <property type="project" value="TreeGrafter"/>
</dbReference>
<dbReference type="AlphaFoldDB" id="A0A5R8KJ54"/>